<gene>
    <name evidence="2" type="ORF">ACFOZ4_22890</name>
</gene>
<comment type="caution">
    <text evidence="2">The sequence shown here is derived from an EMBL/GenBank/DDBJ whole genome shotgun (WGS) entry which is preliminary data.</text>
</comment>
<organism evidence="2 3">
    <name type="scientific">Hamadaea flava</name>
    <dbReference type="NCBI Taxonomy" id="1742688"/>
    <lineage>
        <taxon>Bacteria</taxon>
        <taxon>Bacillati</taxon>
        <taxon>Actinomycetota</taxon>
        <taxon>Actinomycetes</taxon>
        <taxon>Micromonosporales</taxon>
        <taxon>Micromonosporaceae</taxon>
        <taxon>Hamadaea</taxon>
    </lineage>
</organism>
<accession>A0ABV8LSV2</accession>
<dbReference type="RefSeq" id="WP_253760739.1">
    <property type="nucleotide sequence ID" value="NZ_JAMZDZ010000001.1"/>
</dbReference>
<evidence type="ECO:0000256" key="1">
    <source>
        <dbReference type="SAM" id="MobiDB-lite"/>
    </source>
</evidence>
<proteinExistence type="predicted"/>
<dbReference type="Proteomes" id="UP001595816">
    <property type="component" value="Unassembled WGS sequence"/>
</dbReference>
<protein>
    <submittedName>
        <fullName evidence="2">Uncharacterized protein</fullName>
    </submittedName>
</protein>
<name>A0ABV8LSV2_9ACTN</name>
<dbReference type="EMBL" id="JBHSAY010000010">
    <property type="protein sequence ID" value="MFC4133467.1"/>
    <property type="molecule type" value="Genomic_DNA"/>
</dbReference>
<sequence length="211" mass="22412">MIAVSIAGEVGAIADVRVAFGANAQQAAVAARMLDTVQDGLRAAGVASATITSSVRSPADQAGAMFNNMAVAPVQQHIQAQLQLYGAGGGAVVRVFERQTQGHDLVWILWRRHVGLLPLDARRTQDRPFPSPGASVRVGCCQGTRVDRPPRRDRDLTFGLELEVGEGGYASTHVAVAEWSRPARSVDGQPGHLGFAAYQPGDTMALCRTMR</sequence>
<reference evidence="3" key="1">
    <citation type="journal article" date="2019" name="Int. J. Syst. Evol. Microbiol.">
        <title>The Global Catalogue of Microorganisms (GCM) 10K type strain sequencing project: providing services to taxonomists for standard genome sequencing and annotation.</title>
        <authorList>
            <consortium name="The Broad Institute Genomics Platform"/>
            <consortium name="The Broad Institute Genome Sequencing Center for Infectious Disease"/>
            <person name="Wu L."/>
            <person name="Ma J."/>
        </authorList>
    </citation>
    <scope>NUCLEOTIDE SEQUENCE [LARGE SCALE GENOMIC DNA]</scope>
    <source>
        <strain evidence="3">CGMCC 4.7289</strain>
    </source>
</reference>
<evidence type="ECO:0000313" key="3">
    <source>
        <dbReference type="Proteomes" id="UP001595816"/>
    </source>
</evidence>
<keyword evidence="3" id="KW-1185">Reference proteome</keyword>
<evidence type="ECO:0000313" key="2">
    <source>
        <dbReference type="EMBL" id="MFC4133467.1"/>
    </source>
</evidence>
<feature type="region of interest" description="Disordered" evidence="1">
    <location>
        <begin position="128"/>
        <end position="148"/>
    </location>
</feature>